<evidence type="ECO:0000256" key="1">
    <source>
        <dbReference type="ARBA" id="ARBA00022676"/>
    </source>
</evidence>
<dbReference type="EC" id="2.-.-.-" evidence="3"/>
<protein>
    <submittedName>
        <fullName evidence="3">ADP-heptose--LPS heptosyltransferase 2</fullName>
        <ecNumber evidence="3">2.-.-.-</ecNumber>
    </submittedName>
</protein>
<dbReference type="PANTHER" id="PTHR30160">
    <property type="entry name" value="TETRAACYLDISACCHARIDE 4'-KINASE-RELATED"/>
    <property type="match status" value="1"/>
</dbReference>
<name>A0A1J5N345_9BACT</name>
<evidence type="ECO:0000313" key="4">
    <source>
        <dbReference type="Proteomes" id="UP000181901"/>
    </source>
</evidence>
<comment type="caution">
    <text evidence="3">The sequence shown here is derived from an EMBL/GenBank/DDBJ whole genome shotgun (WGS) entry which is preliminary data.</text>
</comment>
<dbReference type="InterPro" id="IPR002201">
    <property type="entry name" value="Glyco_trans_9"/>
</dbReference>
<dbReference type="GO" id="GO:0005829">
    <property type="term" value="C:cytosol"/>
    <property type="evidence" value="ECO:0007669"/>
    <property type="project" value="TreeGrafter"/>
</dbReference>
<dbReference type="GO" id="GO:0009244">
    <property type="term" value="P:lipopolysaccharide core region biosynthetic process"/>
    <property type="evidence" value="ECO:0007669"/>
    <property type="project" value="TreeGrafter"/>
</dbReference>
<evidence type="ECO:0000313" key="3">
    <source>
        <dbReference type="EMBL" id="OIQ50043.1"/>
    </source>
</evidence>
<keyword evidence="4" id="KW-1185">Reference proteome</keyword>
<dbReference type="CDD" id="cd03789">
    <property type="entry name" value="GT9_LPS_heptosyltransferase"/>
    <property type="match status" value="1"/>
</dbReference>
<reference evidence="3 4" key="1">
    <citation type="submission" date="2015-09" db="EMBL/GenBank/DDBJ databases">
        <title>Genome of Desulfovibrio dechloracetivorans BerOc1, a mercury methylating strain isolated from highly hydrocarbons and metals contaminated coastal sediments.</title>
        <authorList>
            <person name="Goni Urriza M."/>
            <person name="Gassie C."/>
            <person name="Bouchez O."/>
            <person name="Klopp C."/>
            <person name="Ranchou-Peyruse A."/>
            <person name="Remy G."/>
        </authorList>
    </citation>
    <scope>NUCLEOTIDE SEQUENCE [LARGE SCALE GENOMIC DNA]</scope>
    <source>
        <strain evidence="3 4">BerOc1</strain>
    </source>
</reference>
<sequence>MAKDLVIKRTHGLGNVLLLLPVLEHLRDRGQSVRLLTRPEWTEALSALVDGIGIAPHDGRAANDCVDLDAMTLSIRPEEHRTLELARLLGVADDIGPGRYTVPDAWAKPYRHLEGCVVFAPEAGHPAREWPPEYVDELAQRLLGRPLVLTGSLSKPRVACDEDLRGKQGLPQMLGLLSVASAVVSLDSGTLHMATSLGVPAVAVFGGVDPRFRVRAGQRTIVLQADMACAPCDKKETCDGAYPCLKSLTPDHALAALDDLRLPGGQGREIRRIK</sequence>
<dbReference type="EMBL" id="LKAQ01000004">
    <property type="protein sequence ID" value="OIQ50043.1"/>
    <property type="molecule type" value="Genomic_DNA"/>
</dbReference>
<dbReference type="InterPro" id="IPR051199">
    <property type="entry name" value="LPS_LOS_Heptosyltrfase"/>
</dbReference>
<dbReference type="Pfam" id="PF01075">
    <property type="entry name" value="Glyco_transf_9"/>
    <property type="match status" value="1"/>
</dbReference>
<proteinExistence type="predicted"/>
<gene>
    <name evidence="3" type="primary">rfaF_1</name>
    <name evidence="3" type="ORF">BerOc1_01973</name>
</gene>
<dbReference type="PANTHER" id="PTHR30160:SF1">
    <property type="entry name" value="LIPOPOLYSACCHARIDE 1,2-N-ACETYLGLUCOSAMINETRANSFERASE-RELATED"/>
    <property type="match status" value="1"/>
</dbReference>
<dbReference type="SUPFAM" id="SSF53756">
    <property type="entry name" value="UDP-Glycosyltransferase/glycogen phosphorylase"/>
    <property type="match status" value="1"/>
</dbReference>
<dbReference type="AlphaFoldDB" id="A0A1J5N345"/>
<keyword evidence="2 3" id="KW-0808">Transferase</keyword>
<dbReference type="OrthoDB" id="9760688at2"/>
<keyword evidence="1" id="KW-0328">Glycosyltransferase</keyword>
<dbReference type="Gene3D" id="3.40.50.2000">
    <property type="entry name" value="Glycogen Phosphorylase B"/>
    <property type="match status" value="1"/>
</dbReference>
<organism evidence="3 4">
    <name type="scientific">Pseudodesulfovibrio hydrargyri</name>
    <dbReference type="NCBI Taxonomy" id="2125990"/>
    <lineage>
        <taxon>Bacteria</taxon>
        <taxon>Pseudomonadati</taxon>
        <taxon>Thermodesulfobacteriota</taxon>
        <taxon>Desulfovibrionia</taxon>
        <taxon>Desulfovibrionales</taxon>
        <taxon>Desulfovibrionaceae</taxon>
    </lineage>
</organism>
<dbReference type="RefSeq" id="WP_071545514.1">
    <property type="nucleotide sequence ID" value="NZ_LKAQ01000004.1"/>
</dbReference>
<dbReference type="Proteomes" id="UP000181901">
    <property type="component" value="Unassembled WGS sequence"/>
</dbReference>
<accession>A0A1J5N345</accession>
<evidence type="ECO:0000256" key="2">
    <source>
        <dbReference type="ARBA" id="ARBA00022679"/>
    </source>
</evidence>
<dbReference type="GO" id="GO:0008713">
    <property type="term" value="F:ADP-heptose-lipopolysaccharide heptosyltransferase activity"/>
    <property type="evidence" value="ECO:0007669"/>
    <property type="project" value="TreeGrafter"/>
</dbReference>